<dbReference type="PANTHER" id="PTHR33392">
    <property type="entry name" value="POLYISOPRENYL-TEICHOIC ACID--PEPTIDOGLYCAN TEICHOIC ACID TRANSFERASE TAGU"/>
    <property type="match status" value="1"/>
</dbReference>
<proteinExistence type="inferred from homology"/>
<dbReference type="EMBL" id="JBHMAF010000196">
    <property type="protein sequence ID" value="MFB9762240.1"/>
    <property type="molecule type" value="Genomic_DNA"/>
</dbReference>
<keyword evidence="4" id="KW-1133">Transmembrane helix</keyword>
<comment type="similarity">
    <text evidence="1">Belongs to the LytR/CpsA/Psr (LCP) family.</text>
</comment>
<dbReference type="NCBIfam" id="TIGR00350">
    <property type="entry name" value="lytR_cpsA_psr"/>
    <property type="match status" value="1"/>
</dbReference>
<dbReference type="Proteomes" id="UP001589609">
    <property type="component" value="Unassembled WGS sequence"/>
</dbReference>
<dbReference type="PANTHER" id="PTHR33392:SF6">
    <property type="entry name" value="POLYISOPRENYL-TEICHOIC ACID--PEPTIDOGLYCAN TEICHOIC ACID TRANSFERASE TAGU"/>
    <property type="match status" value="1"/>
</dbReference>
<evidence type="ECO:0000256" key="2">
    <source>
        <dbReference type="ARBA" id="ARBA00022692"/>
    </source>
</evidence>
<evidence type="ECO:0000256" key="1">
    <source>
        <dbReference type="ARBA" id="ARBA00006068"/>
    </source>
</evidence>
<evidence type="ECO:0000256" key="3">
    <source>
        <dbReference type="ARBA" id="ARBA00022968"/>
    </source>
</evidence>
<dbReference type="InterPro" id="IPR004474">
    <property type="entry name" value="LytR_CpsA_psr"/>
</dbReference>
<evidence type="ECO:0000259" key="5">
    <source>
        <dbReference type="Pfam" id="PF03816"/>
    </source>
</evidence>
<keyword evidence="2" id="KW-0812">Transmembrane</keyword>
<keyword evidence="7" id="KW-1185">Reference proteome</keyword>
<organism evidence="6 7">
    <name type="scientific">Ectobacillus funiculus</name>
    <dbReference type="NCBI Taxonomy" id="137993"/>
    <lineage>
        <taxon>Bacteria</taxon>
        <taxon>Bacillati</taxon>
        <taxon>Bacillota</taxon>
        <taxon>Bacilli</taxon>
        <taxon>Bacillales</taxon>
        <taxon>Bacillaceae</taxon>
        <taxon>Ectobacillus</taxon>
    </lineage>
</organism>
<evidence type="ECO:0000313" key="6">
    <source>
        <dbReference type="EMBL" id="MFB9762240.1"/>
    </source>
</evidence>
<evidence type="ECO:0000313" key="7">
    <source>
        <dbReference type="Proteomes" id="UP001589609"/>
    </source>
</evidence>
<comment type="caution">
    <text evidence="6">The sequence shown here is derived from an EMBL/GenBank/DDBJ whole genome shotgun (WGS) entry which is preliminary data.</text>
</comment>
<keyword evidence="3" id="KW-0735">Signal-anchor</keyword>
<reference evidence="6 7" key="1">
    <citation type="submission" date="2024-09" db="EMBL/GenBank/DDBJ databases">
        <authorList>
            <person name="Sun Q."/>
            <person name="Mori K."/>
        </authorList>
    </citation>
    <scope>NUCLEOTIDE SEQUENCE [LARGE SCALE GENOMIC DNA]</scope>
    <source>
        <strain evidence="6 7">JCM 11201</strain>
    </source>
</reference>
<accession>A0ABV5WNM7</accession>
<dbReference type="RefSeq" id="WP_379952187.1">
    <property type="nucleotide sequence ID" value="NZ_JBHMAF010000196.1"/>
</dbReference>
<name>A0ABV5WNM7_9BACI</name>
<protein>
    <submittedName>
        <fullName evidence="6">LCP family protein</fullName>
    </submittedName>
</protein>
<feature type="domain" description="Cell envelope-related transcriptional attenuator" evidence="5">
    <location>
        <begin position="82"/>
        <end position="241"/>
    </location>
</feature>
<dbReference type="Pfam" id="PF03816">
    <property type="entry name" value="LytR_cpsA_psr"/>
    <property type="match status" value="1"/>
</dbReference>
<dbReference type="Gene3D" id="3.40.630.190">
    <property type="entry name" value="LCP protein"/>
    <property type="match status" value="1"/>
</dbReference>
<sequence>MEDNRQNKRKKRKTFLYVLLTLLLIGGGGGIYAYQKFSPENYFKNVSVVTQPAEASETKPKSGVFNVLIMGTDQRPEDPAGHSDSMILLHMNLDKKQYNAISIPRDTRVYVKDYDGYTKLTSVQYVVQAENNSLDDGVKAAAQAVSDLTGVPIHYYAETTYWGLRDIIDSLGGIDIKLPYDVEITHSWIPQNHGKVVAAGKQHLDGTMAVEVARERHAIAEGEFGRQQLQEKVLLSVADAMLEPQNIVKLPKFVKALPDVITSTNMTQTDVLSLGLALKSFKPGQLAYHQLPGEYTTRYDDLLQANNDEFVVDSKEIKALVKKYFSN</sequence>
<keyword evidence="4" id="KW-0472">Membrane</keyword>
<dbReference type="InterPro" id="IPR050922">
    <property type="entry name" value="LytR/CpsA/Psr_CW_biosynth"/>
</dbReference>
<evidence type="ECO:0000256" key="4">
    <source>
        <dbReference type="ARBA" id="ARBA00022989"/>
    </source>
</evidence>
<gene>
    <name evidence="6" type="ORF">ACFFMS_28870</name>
</gene>